<dbReference type="PANTHER" id="PTHR43280:SF10">
    <property type="entry name" value="REGULATORY PROTEIN POCR"/>
    <property type="match status" value="1"/>
</dbReference>
<dbReference type="OrthoDB" id="1650670at2"/>
<dbReference type="GO" id="GO:0003700">
    <property type="term" value="F:DNA-binding transcription factor activity"/>
    <property type="evidence" value="ECO:0007669"/>
    <property type="project" value="InterPro"/>
</dbReference>
<dbReference type="SMART" id="SM00342">
    <property type="entry name" value="HTH_ARAC"/>
    <property type="match status" value="1"/>
</dbReference>
<dbReference type="Proteomes" id="UP000250003">
    <property type="component" value="Chromosome"/>
</dbReference>
<dbReference type="RefSeq" id="WP_111917849.1">
    <property type="nucleotide sequence ID" value="NZ_CP030280.1"/>
</dbReference>
<keyword evidence="6" id="KW-1185">Reference proteome</keyword>
<dbReference type="EMBL" id="CP030280">
    <property type="protein sequence ID" value="AWY97013.1"/>
    <property type="molecule type" value="Genomic_DNA"/>
</dbReference>
<evidence type="ECO:0000256" key="1">
    <source>
        <dbReference type="ARBA" id="ARBA00023015"/>
    </source>
</evidence>
<sequence length="413" mass="47681">MKNDESIHLIENILKANYVPVYRFELPCKDPDVLDKGLRSHVLGLKNTAQFFEDLFEKATPGKIYFNTDLFQCTFVIMLMPDKKSVFYCGPVLFEKIQGERFEELFSTLSLSEVYHDSLESYYQQLSFQASYAMFESLFLELGRILYGDECEIIYSNADFFDHWNNTYKNYLRNTEKPFSNIDMIEQRYESENILINAVTSGRESRALEMTAQFGIHFLPQRASNAIRDVKDYTIILNTLLRKAAERAGVHPIHIDSYSNCNIAMLEKLTTVEQCVAAQRKIVLGYCRIVKEHQPKVHSPLLRRVLAYIETDLGADLTLKSLSEHLGVNASYLSSLFSKEMGISLTDYVNNLRISHAKILLENTEVPIKSIALRCGIGDIHYFTRLFKRITNMTPKAYRQSHLNLTQEHPEDL</sequence>
<evidence type="ECO:0000256" key="3">
    <source>
        <dbReference type="ARBA" id="ARBA00023163"/>
    </source>
</evidence>
<dbReference type="InterPro" id="IPR009057">
    <property type="entry name" value="Homeodomain-like_sf"/>
</dbReference>
<evidence type="ECO:0000259" key="4">
    <source>
        <dbReference type="PROSITE" id="PS01124"/>
    </source>
</evidence>
<dbReference type="InterPro" id="IPR018060">
    <property type="entry name" value="HTH_AraC"/>
</dbReference>
<gene>
    <name evidence="5" type="ORF">DQQ01_01335</name>
</gene>
<evidence type="ECO:0000313" key="5">
    <source>
        <dbReference type="EMBL" id="AWY97013.1"/>
    </source>
</evidence>
<organism evidence="5 6">
    <name type="scientific">Blautia argi</name>
    <dbReference type="NCBI Taxonomy" id="1912897"/>
    <lineage>
        <taxon>Bacteria</taxon>
        <taxon>Bacillati</taxon>
        <taxon>Bacillota</taxon>
        <taxon>Clostridia</taxon>
        <taxon>Lachnospirales</taxon>
        <taxon>Lachnospiraceae</taxon>
        <taxon>Blautia</taxon>
    </lineage>
</organism>
<keyword evidence="3" id="KW-0804">Transcription</keyword>
<name>A0A2Z4U7R0_9FIRM</name>
<dbReference type="KEGG" id="blau:DQQ01_01335"/>
<accession>A0A2Z4U7R0</accession>
<protein>
    <submittedName>
        <fullName evidence="5">AraC family transcriptional regulator</fullName>
    </submittedName>
</protein>
<dbReference type="Gene3D" id="1.10.10.60">
    <property type="entry name" value="Homeodomain-like"/>
    <property type="match status" value="2"/>
</dbReference>
<dbReference type="InterPro" id="IPR018062">
    <property type="entry name" value="HTH_AraC-typ_CS"/>
</dbReference>
<evidence type="ECO:0000256" key="2">
    <source>
        <dbReference type="ARBA" id="ARBA00023125"/>
    </source>
</evidence>
<evidence type="ECO:0000313" key="6">
    <source>
        <dbReference type="Proteomes" id="UP000250003"/>
    </source>
</evidence>
<dbReference type="PANTHER" id="PTHR43280">
    <property type="entry name" value="ARAC-FAMILY TRANSCRIPTIONAL REGULATOR"/>
    <property type="match status" value="1"/>
</dbReference>
<reference evidence="6" key="1">
    <citation type="submission" date="2018-06" db="EMBL/GenBank/DDBJ databases">
        <title>Description of Blautia argi sp. nov., a new anaerobic isolated from dog feces.</title>
        <authorList>
            <person name="Chang Y.-H."/>
            <person name="Paek J."/>
            <person name="Shin Y."/>
        </authorList>
    </citation>
    <scope>NUCLEOTIDE SEQUENCE [LARGE SCALE GENOMIC DNA]</scope>
    <source>
        <strain evidence="6">KCTC 15426</strain>
    </source>
</reference>
<dbReference type="GO" id="GO:0043565">
    <property type="term" value="F:sequence-specific DNA binding"/>
    <property type="evidence" value="ECO:0007669"/>
    <property type="project" value="InterPro"/>
</dbReference>
<dbReference type="Pfam" id="PF12833">
    <property type="entry name" value="HTH_18"/>
    <property type="match status" value="1"/>
</dbReference>
<dbReference type="PROSITE" id="PS00041">
    <property type="entry name" value="HTH_ARAC_FAMILY_1"/>
    <property type="match status" value="1"/>
</dbReference>
<feature type="domain" description="HTH araC/xylS-type" evidence="4">
    <location>
        <begin position="303"/>
        <end position="401"/>
    </location>
</feature>
<dbReference type="AlphaFoldDB" id="A0A2Z4U7R0"/>
<keyword evidence="1" id="KW-0805">Transcription regulation</keyword>
<dbReference type="SUPFAM" id="SSF46689">
    <property type="entry name" value="Homeodomain-like"/>
    <property type="match status" value="2"/>
</dbReference>
<keyword evidence="2" id="KW-0238">DNA-binding</keyword>
<proteinExistence type="predicted"/>
<dbReference type="PROSITE" id="PS01124">
    <property type="entry name" value="HTH_ARAC_FAMILY_2"/>
    <property type="match status" value="1"/>
</dbReference>